<feature type="repeat" description="ANK" evidence="1">
    <location>
        <begin position="1"/>
        <end position="27"/>
    </location>
</feature>
<dbReference type="SUPFAM" id="SSF48403">
    <property type="entry name" value="Ankyrin repeat"/>
    <property type="match status" value="1"/>
</dbReference>
<reference evidence="2 3" key="1">
    <citation type="submission" date="2018-09" db="EMBL/GenBank/DDBJ databases">
        <title>Genomic investigation of the strawberry pathogen Phytophthora fragariae indicates pathogenicity is determined by transcriptional variation in three key races.</title>
        <authorList>
            <person name="Adams T.M."/>
            <person name="Armitage A.D."/>
            <person name="Sobczyk M.K."/>
            <person name="Bates H.J."/>
            <person name="Dunwell J.M."/>
            <person name="Nellist C.F."/>
            <person name="Harrison R.J."/>
        </authorList>
    </citation>
    <scope>NUCLEOTIDE SEQUENCE [LARGE SCALE GENOMIC DNA]</scope>
    <source>
        <strain evidence="2 3">SCRP249</strain>
    </source>
</reference>
<sequence>MEAARMGHIDVLTFLLTSGASVDSVNFDGRTPLHLAVTREQSKLSEFCWRLMLT</sequence>
<dbReference type="Pfam" id="PF13637">
    <property type="entry name" value="Ank_4"/>
    <property type="match status" value="1"/>
</dbReference>
<dbReference type="InterPro" id="IPR002110">
    <property type="entry name" value="Ankyrin_rpt"/>
</dbReference>
<organism evidence="2 3">
    <name type="scientific">Phytophthora rubi</name>
    <dbReference type="NCBI Taxonomy" id="129364"/>
    <lineage>
        <taxon>Eukaryota</taxon>
        <taxon>Sar</taxon>
        <taxon>Stramenopiles</taxon>
        <taxon>Oomycota</taxon>
        <taxon>Peronosporomycetes</taxon>
        <taxon>Peronosporales</taxon>
        <taxon>Peronosporaceae</taxon>
        <taxon>Phytophthora</taxon>
    </lineage>
</organism>
<accession>A0A6A3LHM4</accession>
<proteinExistence type="predicted"/>
<dbReference type="AlphaFoldDB" id="A0A6A3LHM4"/>
<dbReference type="Proteomes" id="UP000429607">
    <property type="component" value="Unassembled WGS sequence"/>
</dbReference>
<evidence type="ECO:0000313" key="3">
    <source>
        <dbReference type="Proteomes" id="UP000429607"/>
    </source>
</evidence>
<protein>
    <submittedName>
        <fullName evidence="2">Uncharacterized protein</fullName>
    </submittedName>
</protein>
<name>A0A6A3LHM4_9STRA</name>
<dbReference type="EMBL" id="QXFV01001012">
    <property type="protein sequence ID" value="KAE9018060.1"/>
    <property type="molecule type" value="Genomic_DNA"/>
</dbReference>
<evidence type="ECO:0000313" key="2">
    <source>
        <dbReference type="EMBL" id="KAE9018060.1"/>
    </source>
</evidence>
<dbReference type="PROSITE" id="PS50088">
    <property type="entry name" value="ANK_REPEAT"/>
    <property type="match status" value="1"/>
</dbReference>
<dbReference type="Gene3D" id="1.25.40.20">
    <property type="entry name" value="Ankyrin repeat-containing domain"/>
    <property type="match status" value="1"/>
</dbReference>
<keyword evidence="1" id="KW-0040">ANK repeat</keyword>
<comment type="caution">
    <text evidence="2">The sequence shown here is derived from an EMBL/GenBank/DDBJ whole genome shotgun (WGS) entry which is preliminary data.</text>
</comment>
<gene>
    <name evidence="2" type="ORF">PR001_g14237</name>
</gene>
<dbReference type="InterPro" id="IPR036770">
    <property type="entry name" value="Ankyrin_rpt-contain_sf"/>
</dbReference>
<evidence type="ECO:0000256" key="1">
    <source>
        <dbReference type="PROSITE-ProRule" id="PRU00023"/>
    </source>
</evidence>